<comment type="similarity">
    <text evidence="2 15">In the C-terminal section; belongs to the peptidase M41 family.</text>
</comment>
<dbReference type="InterPro" id="IPR011546">
    <property type="entry name" value="Pept_M41_FtsH_extracell"/>
</dbReference>
<keyword evidence="9 15" id="KW-0862">Zinc</keyword>
<dbReference type="GO" id="GO:0005886">
    <property type="term" value="C:plasma membrane"/>
    <property type="evidence" value="ECO:0007669"/>
    <property type="project" value="UniProtKB-SubCell"/>
</dbReference>
<gene>
    <name evidence="15" type="primary">ftsH</name>
    <name evidence="18" type="ORF">PBV87_20560</name>
</gene>
<keyword evidence="3 15" id="KW-1003">Cell membrane</keyword>
<feature type="transmembrane region" description="Helical" evidence="15">
    <location>
        <begin position="12"/>
        <end position="29"/>
    </location>
</feature>
<dbReference type="PROSITE" id="PS00674">
    <property type="entry name" value="AAA"/>
    <property type="match status" value="1"/>
</dbReference>
<dbReference type="HAMAP" id="MF_01458">
    <property type="entry name" value="FtsH"/>
    <property type="match status" value="1"/>
</dbReference>
<evidence type="ECO:0000256" key="14">
    <source>
        <dbReference type="ARBA" id="ARBA00061570"/>
    </source>
</evidence>
<dbReference type="RefSeq" id="WP_271013551.1">
    <property type="nucleotide sequence ID" value="NZ_JAQIFT010000068.1"/>
</dbReference>
<feature type="binding site" evidence="15">
    <location>
        <position position="420"/>
    </location>
    <ligand>
        <name>Zn(2+)</name>
        <dbReference type="ChEBI" id="CHEBI:29105"/>
        <note>catalytic</note>
    </ligand>
</feature>
<evidence type="ECO:0000256" key="10">
    <source>
        <dbReference type="ARBA" id="ARBA00022840"/>
    </source>
</evidence>
<dbReference type="Gene3D" id="3.30.720.210">
    <property type="match status" value="1"/>
</dbReference>
<keyword evidence="6 15" id="KW-0479">Metal-binding</keyword>
<sequence length="585" mass="64799">MKQQIKEKKWIVPSIVIGILIVLVLGISYNKNHLAQYMNYNVFMEAVNNKQVKEVTIGQGDTVTFTLLGDQTLYETANPRKDNFKEQLLTNNIKVTEGGPDTTLYLLQTLVGGSVFLGVFFIVFRNIKGTNSTGAMALGVKPIEAEQLKVGFSQIAGNVEAKEQVADIVNFIKDPEQFVKLGARMPKGIIFYGPPGTGKTLMAKAIAKEAGVPFFSMSGSDFVQMYVGVGASRIRELFKAARTHEKAVIFIDEIDAIGKKRSNNTNGSNEEKDQTLNALLTEMSGFKDSESIVVIAATNRLELLDDALLRPGRFDRHVEIGYPDQNAREMMIRLHLQSKPLSDDVDMKELARQTVRFTGAMLENLMNEAAIIAAKEGGNQITKAHLSQAFTTVIAGAKKKDTSYISDEERKITAYHEAGHALITRLVAPEQRIMKVTIAPTTKGAGGFNLSIPKDKMYMSKQDFISQIQILLAGRAAEEILLGKENITTGASNDIEKATAYLRDYMTRYGMDEQYGLINLNVLFGEVGGANPELLKACKEKMNVFYLETLRLVEEQWASLECLAHSLLERETLENSDVEEILRSA</sequence>
<evidence type="ECO:0000256" key="8">
    <source>
        <dbReference type="ARBA" id="ARBA00022801"/>
    </source>
</evidence>
<feature type="binding site" evidence="15">
    <location>
        <position position="494"/>
    </location>
    <ligand>
        <name>Zn(2+)</name>
        <dbReference type="ChEBI" id="CHEBI:29105"/>
        <note>catalytic</note>
    </ligand>
</feature>
<dbReference type="Pfam" id="PF06480">
    <property type="entry name" value="FtsH_ext"/>
    <property type="match status" value="1"/>
</dbReference>
<evidence type="ECO:0000256" key="12">
    <source>
        <dbReference type="ARBA" id="ARBA00023049"/>
    </source>
</evidence>
<evidence type="ECO:0000256" key="15">
    <source>
        <dbReference type="HAMAP-Rule" id="MF_01458"/>
    </source>
</evidence>
<dbReference type="Pfam" id="PF17862">
    <property type="entry name" value="AAA_lid_3"/>
    <property type="match status" value="1"/>
</dbReference>
<dbReference type="PANTHER" id="PTHR23076:SF97">
    <property type="entry name" value="ATP-DEPENDENT ZINC METALLOPROTEASE YME1L1"/>
    <property type="match status" value="1"/>
</dbReference>
<feature type="transmembrane region" description="Helical" evidence="15">
    <location>
        <begin position="104"/>
        <end position="124"/>
    </location>
</feature>
<evidence type="ECO:0000256" key="13">
    <source>
        <dbReference type="ARBA" id="ARBA00023136"/>
    </source>
</evidence>
<evidence type="ECO:0000256" key="11">
    <source>
        <dbReference type="ARBA" id="ARBA00022989"/>
    </source>
</evidence>
<accession>A0AA42DRJ7</accession>
<dbReference type="GO" id="GO:0005524">
    <property type="term" value="F:ATP binding"/>
    <property type="evidence" value="ECO:0007669"/>
    <property type="project" value="UniProtKB-UniRule"/>
</dbReference>
<dbReference type="FunFam" id="3.40.50.300:FF:000001">
    <property type="entry name" value="ATP-dependent zinc metalloprotease FtsH"/>
    <property type="match status" value="1"/>
</dbReference>
<dbReference type="GO" id="GO:0006508">
    <property type="term" value="P:proteolysis"/>
    <property type="evidence" value="ECO:0007669"/>
    <property type="project" value="UniProtKB-KW"/>
</dbReference>
<name>A0AA42DRJ7_9FIRM</name>
<evidence type="ECO:0000256" key="1">
    <source>
        <dbReference type="ARBA" id="ARBA00004370"/>
    </source>
</evidence>
<comment type="similarity">
    <text evidence="14 15">In the central section; belongs to the AAA ATPase family.</text>
</comment>
<dbReference type="Gene3D" id="1.20.58.760">
    <property type="entry name" value="Peptidase M41"/>
    <property type="match status" value="1"/>
</dbReference>
<dbReference type="CDD" id="cd19501">
    <property type="entry name" value="RecA-like_FtsH"/>
    <property type="match status" value="1"/>
</dbReference>
<evidence type="ECO:0000256" key="6">
    <source>
        <dbReference type="ARBA" id="ARBA00022723"/>
    </source>
</evidence>
<keyword evidence="7 15" id="KW-0547">Nucleotide-binding</keyword>
<dbReference type="GO" id="GO:0030163">
    <property type="term" value="P:protein catabolic process"/>
    <property type="evidence" value="ECO:0007669"/>
    <property type="project" value="UniProtKB-UniRule"/>
</dbReference>
<dbReference type="InterPro" id="IPR003959">
    <property type="entry name" value="ATPase_AAA_core"/>
</dbReference>
<dbReference type="InterPro" id="IPR003960">
    <property type="entry name" value="ATPase_AAA_CS"/>
</dbReference>
<evidence type="ECO:0000256" key="5">
    <source>
        <dbReference type="ARBA" id="ARBA00022692"/>
    </source>
</evidence>
<keyword evidence="11 15" id="KW-1133">Transmembrane helix</keyword>
<comment type="caution">
    <text evidence="18">The sequence shown here is derived from an EMBL/GenBank/DDBJ whole genome shotgun (WGS) entry which is preliminary data.</text>
</comment>
<keyword evidence="10 15" id="KW-0067">ATP-binding</keyword>
<dbReference type="InterPro" id="IPR041569">
    <property type="entry name" value="AAA_lid_3"/>
</dbReference>
<dbReference type="Pfam" id="PF01434">
    <property type="entry name" value="Peptidase_M41"/>
    <property type="match status" value="1"/>
</dbReference>
<dbReference type="Pfam" id="PF00004">
    <property type="entry name" value="AAA"/>
    <property type="match status" value="1"/>
</dbReference>
<dbReference type="GO" id="GO:0004176">
    <property type="term" value="F:ATP-dependent peptidase activity"/>
    <property type="evidence" value="ECO:0007669"/>
    <property type="project" value="InterPro"/>
</dbReference>
<comment type="subunit">
    <text evidence="15">Homohexamer.</text>
</comment>
<dbReference type="EC" id="3.4.24.-" evidence="15"/>
<comment type="similarity">
    <text evidence="16">Belongs to the AAA ATPase family.</text>
</comment>
<feature type="active site" evidence="15">
    <location>
        <position position="417"/>
    </location>
</feature>
<keyword evidence="19" id="KW-1185">Reference proteome</keyword>
<keyword evidence="12 15" id="KW-0482">Metalloprotease</keyword>
<dbReference type="GO" id="GO:0016887">
    <property type="term" value="F:ATP hydrolysis activity"/>
    <property type="evidence" value="ECO:0007669"/>
    <property type="project" value="UniProtKB-UniRule"/>
</dbReference>
<comment type="subcellular location">
    <subcellularLocation>
        <location evidence="15">Cell membrane</location>
        <topology evidence="15">Multi-pass membrane protein</topology>
        <orientation evidence="15">Cytoplasmic side</orientation>
    </subcellularLocation>
    <subcellularLocation>
        <location evidence="1">Membrane</location>
    </subcellularLocation>
</comment>
<dbReference type="Gene3D" id="1.10.8.60">
    <property type="match status" value="1"/>
</dbReference>
<keyword evidence="13 15" id="KW-0472">Membrane</keyword>
<dbReference type="SUPFAM" id="SSF140990">
    <property type="entry name" value="FtsH protease domain-like"/>
    <property type="match status" value="1"/>
</dbReference>
<feature type="domain" description="AAA+ ATPase" evidence="17">
    <location>
        <begin position="185"/>
        <end position="324"/>
    </location>
</feature>
<dbReference type="Proteomes" id="UP001169242">
    <property type="component" value="Unassembled WGS sequence"/>
</dbReference>
<evidence type="ECO:0000313" key="18">
    <source>
        <dbReference type="EMBL" id="MDA3733870.1"/>
    </source>
</evidence>
<dbReference type="AlphaFoldDB" id="A0AA42DRJ7"/>
<dbReference type="GO" id="GO:0008270">
    <property type="term" value="F:zinc ion binding"/>
    <property type="evidence" value="ECO:0007669"/>
    <property type="project" value="UniProtKB-UniRule"/>
</dbReference>
<dbReference type="EMBL" id="JAQIFT010000068">
    <property type="protein sequence ID" value="MDA3733870.1"/>
    <property type="molecule type" value="Genomic_DNA"/>
</dbReference>
<evidence type="ECO:0000256" key="9">
    <source>
        <dbReference type="ARBA" id="ARBA00022833"/>
    </source>
</evidence>
<evidence type="ECO:0000256" key="2">
    <source>
        <dbReference type="ARBA" id="ARBA00010044"/>
    </source>
</evidence>
<evidence type="ECO:0000259" key="17">
    <source>
        <dbReference type="SMART" id="SM00382"/>
    </source>
</evidence>
<reference evidence="18" key="1">
    <citation type="journal article" date="2023" name="Int. J. Syst. Evol. Microbiol.">
        <title>&lt;i&gt;Holtiella tumoricola&lt;/i&gt; gen. nov. sp. nov., isolated from a human clinical sample.</title>
        <authorList>
            <person name="Allen-Vercoe E."/>
            <person name="Daigneault M.C."/>
            <person name="Vancuren S.J."/>
            <person name="Cochrane K."/>
            <person name="O'Neal L.L."/>
            <person name="Sankaranarayanan K."/>
            <person name="Lawson P.A."/>
        </authorList>
    </citation>
    <scope>NUCLEOTIDE SEQUENCE</scope>
    <source>
        <strain evidence="18">CC70A</strain>
    </source>
</reference>
<keyword evidence="8 15" id="KW-0378">Hydrolase</keyword>
<dbReference type="GO" id="GO:0004222">
    <property type="term" value="F:metalloendopeptidase activity"/>
    <property type="evidence" value="ECO:0007669"/>
    <property type="project" value="InterPro"/>
</dbReference>
<dbReference type="InterPro" id="IPR027417">
    <property type="entry name" value="P-loop_NTPase"/>
</dbReference>
<evidence type="ECO:0000256" key="7">
    <source>
        <dbReference type="ARBA" id="ARBA00022741"/>
    </source>
</evidence>
<keyword evidence="5 15" id="KW-0812">Transmembrane</keyword>
<feature type="binding site" evidence="15">
    <location>
        <begin position="193"/>
        <end position="200"/>
    </location>
    <ligand>
        <name>ATP</name>
        <dbReference type="ChEBI" id="CHEBI:30616"/>
    </ligand>
</feature>
<organism evidence="18 19">
    <name type="scientific">Holtiella tumoricola</name>
    <dbReference type="NCBI Taxonomy" id="3018743"/>
    <lineage>
        <taxon>Bacteria</taxon>
        <taxon>Bacillati</taxon>
        <taxon>Bacillota</taxon>
        <taxon>Clostridia</taxon>
        <taxon>Lachnospirales</taxon>
        <taxon>Cellulosilyticaceae</taxon>
        <taxon>Holtiella</taxon>
    </lineage>
</organism>
<feature type="binding site" evidence="15">
    <location>
        <position position="416"/>
    </location>
    <ligand>
        <name>Zn(2+)</name>
        <dbReference type="ChEBI" id="CHEBI:29105"/>
        <note>catalytic</note>
    </ligand>
</feature>
<dbReference type="Gene3D" id="3.40.50.300">
    <property type="entry name" value="P-loop containing nucleotide triphosphate hydrolases"/>
    <property type="match status" value="1"/>
</dbReference>
<comment type="function">
    <text evidence="15">Acts as a processive, ATP-dependent zinc metallopeptidase for both cytoplasmic and membrane proteins. Plays a role in the quality control of integral membrane proteins.</text>
</comment>
<dbReference type="SMART" id="SM00382">
    <property type="entry name" value="AAA"/>
    <property type="match status" value="1"/>
</dbReference>
<dbReference type="SUPFAM" id="SSF52540">
    <property type="entry name" value="P-loop containing nucleoside triphosphate hydrolases"/>
    <property type="match status" value="1"/>
</dbReference>
<dbReference type="InterPro" id="IPR000642">
    <property type="entry name" value="Peptidase_M41"/>
</dbReference>
<keyword evidence="4 15" id="KW-0645">Protease</keyword>
<dbReference type="InterPro" id="IPR037219">
    <property type="entry name" value="Peptidase_M41-like"/>
</dbReference>
<dbReference type="FunFam" id="1.10.8.60:FF:000001">
    <property type="entry name" value="ATP-dependent zinc metalloprotease FtsH"/>
    <property type="match status" value="1"/>
</dbReference>
<evidence type="ECO:0000256" key="4">
    <source>
        <dbReference type="ARBA" id="ARBA00022670"/>
    </source>
</evidence>
<evidence type="ECO:0000256" key="3">
    <source>
        <dbReference type="ARBA" id="ARBA00022475"/>
    </source>
</evidence>
<evidence type="ECO:0000313" key="19">
    <source>
        <dbReference type="Proteomes" id="UP001169242"/>
    </source>
</evidence>
<comment type="cofactor">
    <cofactor evidence="15">
        <name>Zn(2+)</name>
        <dbReference type="ChEBI" id="CHEBI:29105"/>
    </cofactor>
    <text evidence="15">Binds 1 zinc ion per subunit.</text>
</comment>
<dbReference type="InterPro" id="IPR003593">
    <property type="entry name" value="AAA+_ATPase"/>
</dbReference>
<protein>
    <recommendedName>
        <fullName evidence="15">ATP-dependent zinc metalloprotease FtsH</fullName>
        <ecNumber evidence="15">3.4.24.-</ecNumber>
    </recommendedName>
</protein>
<dbReference type="InterPro" id="IPR005936">
    <property type="entry name" value="FtsH"/>
</dbReference>
<proteinExistence type="inferred from homology"/>
<dbReference type="PANTHER" id="PTHR23076">
    <property type="entry name" value="METALLOPROTEASE M41 FTSH"/>
    <property type="match status" value="1"/>
</dbReference>
<evidence type="ECO:0000256" key="16">
    <source>
        <dbReference type="RuleBase" id="RU003651"/>
    </source>
</evidence>